<keyword evidence="2" id="KW-0732">Signal</keyword>
<dbReference type="Proteomes" id="UP000680638">
    <property type="component" value="Unassembled WGS sequence"/>
</dbReference>
<reference evidence="3 4" key="1">
    <citation type="submission" date="2021-03" db="EMBL/GenBank/DDBJ databases">
        <title>Antimicrobial resistance genes in bacteria isolated from Japanese honey, and their potential for conferring macrolide and lincosamide resistance in the American foulbrood pathogen Paenibacillus larvae.</title>
        <authorList>
            <person name="Okamoto M."/>
            <person name="Kumagai M."/>
            <person name="Kanamori H."/>
            <person name="Takamatsu D."/>
        </authorList>
    </citation>
    <scope>NUCLEOTIDE SEQUENCE [LARGE SCALE GENOMIC DNA]</scope>
    <source>
        <strain evidence="3 4">J21TS3</strain>
    </source>
</reference>
<evidence type="ECO:0008006" key="5">
    <source>
        <dbReference type="Google" id="ProtNLM"/>
    </source>
</evidence>
<name>A0ABQ4LPY8_9BACL</name>
<organism evidence="3 4">
    <name type="scientific">Paenibacillus cookii</name>
    <dbReference type="NCBI Taxonomy" id="157839"/>
    <lineage>
        <taxon>Bacteria</taxon>
        <taxon>Bacillati</taxon>
        <taxon>Bacillota</taxon>
        <taxon>Bacilli</taxon>
        <taxon>Bacillales</taxon>
        <taxon>Paenibacillaceae</taxon>
        <taxon>Paenibacillus</taxon>
    </lineage>
</organism>
<proteinExistence type="predicted"/>
<protein>
    <recommendedName>
        <fullName evidence="5">VCBS repeat-containing protein</fullName>
    </recommendedName>
</protein>
<gene>
    <name evidence="3" type="ORF">J21TS3_01460</name>
</gene>
<feature type="signal peptide" evidence="2">
    <location>
        <begin position="1"/>
        <end position="26"/>
    </location>
</feature>
<accession>A0ABQ4LPY8</accession>
<feature type="chain" id="PRO_5047007797" description="VCBS repeat-containing protein" evidence="2">
    <location>
        <begin position="27"/>
        <end position="279"/>
    </location>
</feature>
<evidence type="ECO:0000256" key="2">
    <source>
        <dbReference type="SAM" id="SignalP"/>
    </source>
</evidence>
<dbReference type="RefSeq" id="WP_212946905.1">
    <property type="nucleotide sequence ID" value="NZ_BORW01000001.1"/>
</dbReference>
<comment type="caution">
    <text evidence="3">The sequence shown here is derived from an EMBL/GenBank/DDBJ whole genome shotgun (WGS) entry which is preliminary data.</text>
</comment>
<keyword evidence="4" id="KW-1185">Reference proteome</keyword>
<feature type="region of interest" description="Disordered" evidence="1">
    <location>
        <begin position="61"/>
        <end position="80"/>
    </location>
</feature>
<evidence type="ECO:0000313" key="4">
    <source>
        <dbReference type="Proteomes" id="UP000680638"/>
    </source>
</evidence>
<sequence length="279" mass="30042">MTSKKWIIAAAAVIAICSATSIFTLAKDNAIKQGYSAAEPVASHAVRQANGEVSQLLRDDAGHDTMNNQDHAPQSEIETPEETIAESDDHIIHITGIQTNEGTYDHLKLETPAFSRSLPGYNVTNPTYAPQIICEDVNGDGNKESVVILTTGYGTGVYRSDVVVYNSEGDRIPVEDANTAFLKQFDGSFNGQGLTLNVHGQSYQVPYALILTDRTRLNGRPQIGSIMQYAVTGGVLTATTAVQISPAEFVGDLAVTYTFKNGRLQAGSATFELYPEYSS</sequence>
<evidence type="ECO:0000313" key="3">
    <source>
        <dbReference type="EMBL" id="GIO65325.1"/>
    </source>
</evidence>
<evidence type="ECO:0000256" key="1">
    <source>
        <dbReference type="SAM" id="MobiDB-lite"/>
    </source>
</evidence>
<dbReference type="EMBL" id="BORW01000001">
    <property type="protein sequence ID" value="GIO65325.1"/>
    <property type="molecule type" value="Genomic_DNA"/>
</dbReference>